<evidence type="ECO:0000256" key="2">
    <source>
        <dbReference type="ARBA" id="ARBA00010617"/>
    </source>
</evidence>
<dbReference type="CDD" id="cd11062">
    <property type="entry name" value="CYP58-like"/>
    <property type="match status" value="1"/>
</dbReference>
<comment type="caution">
    <text evidence="7">The sequence shown here is derived from an EMBL/GenBank/DDBJ whole genome shotgun (WGS) entry which is preliminary data.</text>
</comment>
<accession>A0AAV9XIH8</accession>
<dbReference type="PRINTS" id="PR00463">
    <property type="entry name" value="EP450I"/>
</dbReference>
<dbReference type="AlphaFoldDB" id="A0AAV9XIH8"/>
<dbReference type="InterPro" id="IPR050121">
    <property type="entry name" value="Cytochrome_P450_monoxygenase"/>
</dbReference>
<evidence type="ECO:0000313" key="8">
    <source>
        <dbReference type="Proteomes" id="UP001365542"/>
    </source>
</evidence>
<evidence type="ECO:0008006" key="9">
    <source>
        <dbReference type="Google" id="ProtNLM"/>
    </source>
</evidence>
<evidence type="ECO:0000256" key="5">
    <source>
        <dbReference type="PIRSR" id="PIRSR602401-1"/>
    </source>
</evidence>
<keyword evidence="4 5" id="KW-0408">Iron</keyword>
<reference evidence="7 8" key="1">
    <citation type="submission" date="2019-10" db="EMBL/GenBank/DDBJ databases">
        <authorList>
            <person name="Palmer J.M."/>
        </authorList>
    </citation>
    <scope>NUCLEOTIDE SEQUENCE [LARGE SCALE GENOMIC DNA]</scope>
    <source>
        <strain evidence="7 8">TWF694</strain>
    </source>
</reference>
<keyword evidence="6" id="KW-0560">Oxidoreductase</keyword>
<proteinExistence type="inferred from homology"/>
<dbReference type="PROSITE" id="PS00086">
    <property type="entry name" value="CYTOCHROME_P450"/>
    <property type="match status" value="1"/>
</dbReference>
<dbReference type="PANTHER" id="PTHR24305:SF166">
    <property type="entry name" value="CYTOCHROME P450 12A4, MITOCHONDRIAL-RELATED"/>
    <property type="match status" value="1"/>
</dbReference>
<evidence type="ECO:0000256" key="4">
    <source>
        <dbReference type="ARBA" id="ARBA00023004"/>
    </source>
</evidence>
<dbReference type="InterPro" id="IPR036396">
    <property type="entry name" value="Cyt_P450_sf"/>
</dbReference>
<gene>
    <name evidence="7" type="ORF">TWF694_008119</name>
</gene>
<dbReference type="Pfam" id="PF00067">
    <property type="entry name" value="p450"/>
    <property type="match status" value="1"/>
</dbReference>
<keyword evidence="8" id="KW-1185">Reference proteome</keyword>
<evidence type="ECO:0000313" key="7">
    <source>
        <dbReference type="EMBL" id="KAK6540727.1"/>
    </source>
</evidence>
<dbReference type="PANTHER" id="PTHR24305">
    <property type="entry name" value="CYTOCHROME P450"/>
    <property type="match status" value="1"/>
</dbReference>
<organism evidence="7 8">
    <name type="scientific">Orbilia ellipsospora</name>
    <dbReference type="NCBI Taxonomy" id="2528407"/>
    <lineage>
        <taxon>Eukaryota</taxon>
        <taxon>Fungi</taxon>
        <taxon>Dikarya</taxon>
        <taxon>Ascomycota</taxon>
        <taxon>Pezizomycotina</taxon>
        <taxon>Orbiliomycetes</taxon>
        <taxon>Orbiliales</taxon>
        <taxon>Orbiliaceae</taxon>
        <taxon>Orbilia</taxon>
    </lineage>
</organism>
<keyword evidence="3 5" id="KW-0479">Metal-binding</keyword>
<dbReference type="Gene3D" id="1.10.630.10">
    <property type="entry name" value="Cytochrome P450"/>
    <property type="match status" value="1"/>
</dbReference>
<dbReference type="GO" id="GO:0005506">
    <property type="term" value="F:iron ion binding"/>
    <property type="evidence" value="ECO:0007669"/>
    <property type="project" value="InterPro"/>
</dbReference>
<name>A0AAV9XIH8_9PEZI</name>
<dbReference type="GO" id="GO:0004497">
    <property type="term" value="F:monooxygenase activity"/>
    <property type="evidence" value="ECO:0007669"/>
    <property type="project" value="UniProtKB-KW"/>
</dbReference>
<comment type="similarity">
    <text evidence="2 6">Belongs to the cytochrome P450 family.</text>
</comment>
<dbReference type="GO" id="GO:0020037">
    <property type="term" value="F:heme binding"/>
    <property type="evidence" value="ECO:0007669"/>
    <property type="project" value="InterPro"/>
</dbReference>
<dbReference type="EMBL" id="JAVHJO010000004">
    <property type="protein sequence ID" value="KAK6540727.1"/>
    <property type="molecule type" value="Genomic_DNA"/>
</dbReference>
<keyword evidence="5 6" id="KW-0349">Heme</keyword>
<dbReference type="InterPro" id="IPR001128">
    <property type="entry name" value="Cyt_P450"/>
</dbReference>
<dbReference type="InterPro" id="IPR002401">
    <property type="entry name" value="Cyt_P450_E_grp-I"/>
</dbReference>
<evidence type="ECO:0000256" key="6">
    <source>
        <dbReference type="RuleBase" id="RU000461"/>
    </source>
</evidence>
<dbReference type="InterPro" id="IPR017972">
    <property type="entry name" value="Cyt_P450_CS"/>
</dbReference>
<evidence type="ECO:0000256" key="1">
    <source>
        <dbReference type="ARBA" id="ARBA00001971"/>
    </source>
</evidence>
<dbReference type="Proteomes" id="UP001365542">
    <property type="component" value="Unassembled WGS sequence"/>
</dbReference>
<protein>
    <recommendedName>
        <fullName evidence="9">Cytochrome P450</fullName>
    </recommendedName>
</protein>
<keyword evidence="6" id="KW-0503">Monooxygenase</keyword>
<feature type="binding site" description="axial binding residue" evidence="5">
    <location>
        <position position="491"/>
    </location>
    <ligand>
        <name>heme</name>
        <dbReference type="ChEBI" id="CHEBI:30413"/>
    </ligand>
    <ligandPart>
        <name>Fe</name>
        <dbReference type="ChEBI" id="CHEBI:18248"/>
    </ligandPart>
</feature>
<evidence type="ECO:0000256" key="3">
    <source>
        <dbReference type="ARBA" id="ARBA00022723"/>
    </source>
</evidence>
<sequence>MASSIYNTLQHNLTDLTSLIQHTSTKLLEDVRSINIQDLSALEILKYAALGWLGYNAAYLVLYVPLRFVYRAYIHPLSKVPGPKFTLISVHFTRMYFALSGKQGYYPFEVEKWHKKYGPIVRTSPDIVHINDIEVYNQIFKVATKYPKSGTLYQHPSTRHSLLDITDFHEAHLRRNALQPYFSKQAVRKLESLIQSKVSKLLNRFPEMEVIDLSRAFRCLACDVITTYSYEQCFEALEHPTFRPDWLQAFEAMMQSTVVFDLFPAPFKFFGWLFENFLSREQVRKISSNMAAILDFQDTCRQAAFRQKARWDAGDTEMVTIFKQLFQDDPKKGRPAATKAELGADALLTVSAGMDTTGHTLTLATFYLVKNPDIQKRLLDELKTVMKNPTDEVTNDALEHLPYLQACLKESLRFSHGVPGPLPRDVPTNGANILGYYLPPGTITSNSHYIYHTNPAIFPDPLKFNPDRWLAQDTREQEKYWMPFSRGARICIGMNLAWAELELTLARLIRRYDISFADGFREENLRWRALFVPVTDGQLTVTMKERED</sequence>
<dbReference type="PRINTS" id="PR00385">
    <property type="entry name" value="P450"/>
</dbReference>
<comment type="cofactor">
    <cofactor evidence="1 5">
        <name>heme</name>
        <dbReference type="ChEBI" id="CHEBI:30413"/>
    </cofactor>
</comment>
<dbReference type="SUPFAM" id="SSF48264">
    <property type="entry name" value="Cytochrome P450"/>
    <property type="match status" value="1"/>
</dbReference>
<dbReference type="GO" id="GO:0016705">
    <property type="term" value="F:oxidoreductase activity, acting on paired donors, with incorporation or reduction of molecular oxygen"/>
    <property type="evidence" value="ECO:0007669"/>
    <property type="project" value="InterPro"/>
</dbReference>